<sequence length="65" mass="7513">MNRRYNQLVGHVGIHGQWSLTEALNKDSLVRQKEYPTESLSKSRESVNIETTAQRSRGILEQWSV</sequence>
<proteinExistence type="predicted"/>
<comment type="caution">
    <text evidence="1">The sequence shown here is derived from an EMBL/GenBank/DDBJ whole genome shotgun (WGS) entry which is preliminary data.</text>
</comment>
<name>A0A843WET4_COLES</name>
<evidence type="ECO:0000313" key="1">
    <source>
        <dbReference type="EMBL" id="MQM03175.1"/>
    </source>
</evidence>
<reference evidence="1" key="1">
    <citation type="submission" date="2017-07" db="EMBL/GenBank/DDBJ databases">
        <title>Taro Niue Genome Assembly and Annotation.</title>
        <authorList>
            <person name="Atibalentja N."/>
            <person name="Keating K."/>
            <person name="Fields C.J."/>
        </authorList>
    </citation>
    <scope>NUCLEOTIDE SEQUENCE</scope>
    <source>
        <strain evidence="1">Niue_2</strain>
        <tissue evidence="1">Leaf</tissue>
    </source>
</reference>
<dbReference type="Proteomes" id="UP000652761">
    <property type="component" value="Unassembled WGS sequence"/>
</dbReference>
<protein>
    <submittedName>
        <fullName evidence="1">Uncharacterized protein</fullName>
    </submittedName>
</protein>
<dbReference type="EMBL" id="NMUH01002987">
    <property type="protein sequence ID" value="MQM03175.1"/>
    <property type="molecule type" value="Genomic_DNA"/>
</dbReference>
<organism evidence="1 2">
    <name type="scientific">Colocasia esculenta</name>
    <name type="common">Wild taro</name>
    <name type="synonym">Arum esculentum</name>
    <dbReference type="NCBI Taxonomy" id="4460"/>
    <lineage>
        <taxon>Eukaryota</taxon>
        <taxon>Viridiplantae</taxon>
        <taxon>Streptophyta</taxon>
        <taxon>Embryophyta</taxon>
        <taxon>Tracheophyta</taxon>
        <taxon>Spermatophyta</taxon>
        <taxon>Magnoliopsida</taxon>
        <taxon>Liliopsida</taxon>
        <taxon>Araceae</taxon>
        <taxon>Aroideae</taxon>
        <taxon>Colocasieae</taxon>
        <taxon>Colocasia</taxon>
    </lineage>
</organism>
<gene>
    <name evidence="1" type="ORF">Taro_035952</name>
</gene>
<dbReference type="AlphaFoldDB" id="A0A843WET4"/>
<accession>A0A843WET4</accession>
<keyword evidence="2" id="KW-1185">Reference proteome</keyword>
<feature type="non-terminal residue" evidence="1">
    <location>
        <position position="65"/>
    </location>
</feature>
<evidence type="ECO:0000313" key="2">
    <source>
        <dbReference type="Proteomes" id="UP000652761"/>
    </source>
</evidence>